<dbReference type="PANTHER" id="PTHR12301">
    <property type="entry name" value="SAM-DOMAIN, SH3 AND NUCLEAR LOCALIZATION SIGNALS PROTEIN RELATED"/>
    <property type="match status" value="1"/>
</dbReference>
<dbReference type="SMART" id="SM00454">
    <property type="entry name" value="SAM"/>
    <property type="match status" value="1"/>
</dbReference>
<accession>A0A8C9YR87</accession>
<dbReference type="CDD" id="cd11822">
    <property type="entry name" value="SH3_SASH_like"/>
    <property type="match status" value="1"/>
</dbReference>
<dbReference type="PROSITE" id="PS50105">
    <property type="entry name" value="SAM_DOMAIN"/>
    <property type="match status" value="1"/>
</dbReference>
<dbReference type="GeneTree" id="ENSGT00940000157806"/>
<protein>
    <submittedName>
        <fullName evidence="7">SAM domain, SH3 domain and nuclear localisation signals 1b</fullName>
    </submittedName>
</protein>
<feature type="compositionally biased region" description="Polar residues" evidence="4">
    <location>
        <begin position="308"/>
        <end position="319"/>
    </location>
</feature>
<dbReference type="Ensembl" id="ENSSLUT00000029571.1">
    <property type="protein sequence ID" value="ENSSLUP00000028647.1"/>
    <property type="gene ID" value="ENSSLUG00000012915.1"/>
</dbReference>
<dbReference type="PROSITE" id="PS50002">
    <property type="entry name" value="SH3"/>
    <property type="match status" value="1"/>
</dbReference>
<feature type="domain" description="SH3" evidence="5">
    <location>
        <begin position="167"/>
        <end position="228"/>
    </location>
</feature>
<dbReference type="Pfam" id="PF00536">
    <property type="entry name" value="SAM_1"/>
    <property type="match status" value="1"/>
</dbReference>
<dbReference type="AlphaFoldDB" id="A0A8C9YR87"/>
<gene>
    <name evidence="7" type="primary">samsn1b</name>
</gene>
<evidence type="ECO:0000256" key="3">
    <source>
        <dbReference type="PROSITE-ProRule" id="PRU00192"/>
    </source>
</evidence>
<dbReference type="Pfam" id="PF12485">
    <property type="entry name" value="SPIDER"/>
    <property type="match status" value="1"/>
</dbReference>
<reference evidence="7" key="2">
    <citation type="submission" date="2025-09" db="UniProtKB">
        <authorList>
            <consortium name="Ensembl"/>
        </authorList>
    </citation>
    <scope>IDENTIFICATION</scope>
</reference>
<evidence type="ECO:0000259" key="5">
    <source>
        <dbReference type="PROSITE" id="PS50002"/>
    </source>
</evidence>
<feature type="region of interest" description="Disordered" evidence="4">
    <location>
        <begin position="305"/>
        <end position="352"/>
    </location>
</feature>
<keyword evidence="1 3" id="KW-0728">SH3 domain</keyword>
<feature type="compositionally biased region" description="Low complexity" evidence="4">
    <location>
        <begin position="339"/>
        <end position="352"/>
    </location>
</feature>
<dbReference type="InterPro" id="IPR013761">
    <property type="entry name" value="SAM/pointed_sf"/>
</dbReference>
<dbReference type="SUPFAM" id="SSF50044">
    <property type="entry name" value="SH3-domain"/>
    <property type="match status" value="1"/>
</dbReference>
<dbReference type="InterPro" id="IPR021090">
    <property type="entry name" value="SPIDER"/>
</dbReference>
<evidence type="ECO:0000256" key="4">
    <source>
        <dbReference type="SAM" id="MobiDB-lite"/>
    </source>
</evidence>
<sequence>MLATHLLALSYKKQGDSCRIKYFAYQRSCMFQHKLGYCAVHMRNQTRQLTVGALTQLSGWLTFFFVPLQWKITNDREGTKSICGRMQMSPGVFTVQTGNTQKDEAEKREVGGGRPFSKGHRRSSNSLESLYSLYSGQSSSSGVTSGSGCSSNRNSLRLEDDLLSRRQFCGRAKVHTDFVPSPYDTESLKLKVGDVIDIIAKPPMGIWTGMLNGRMGNFKFIYVDVLTEKSPDTPKETQTHRVRHKSTVQEVLKRLSLEEHFSSLQLNGYQTVDDLMRLREHHLTELNVTDPEHRHRLLDALENEANQEAETPSENTKADMNNCPRDSGCHMPSDSPDNSFLPYSSQSPLSSL</sequence>
<evidence type="ECO:0000313" key="8">
    <source>
        <dbReference type="Proteomes" id="UP000694568"/>
    </source>
</evidence>
<dbReference type="InterPro" id="IPR036028">
    <property type="entry name" value="SH3-like_dom_sf"/>
</dbReference>
<dbReference type="PANTHER" id="PTHR12301:SF4">
    <property type="entry name" value="SAM DOMAIN-CONTAINING PROTEIN SAMSN-1"/>
    <property type="match status" value="1"/>
</dbReference>
<dbReference type="Gene3D" id="1.10.150.50">
    <property type="entry name" value="Transcription Factor, Ets-1"/>
    <property type="match status" value="1"/>
</dbReference>
<dbReference type="SUPFAM" id="SSF47769">
    <property type="entry name" value="SAM/Pointed domain"/>
    <property type="match status" value="1"/>
</dbReference>
<evidence type="ECO:0000313" key="7">
    <source>
        <dbReference type="Ensembl" id="ENSSLUP00000028647.1"/>
    </source>
</evidence>
<dbReference type="InterPro" id="IPR051725">
    <property type="entry name" value="SAM-SH3_domain_protein"/>
</dbReference>
<reference evidence="7" key="1">
    <citation type="submission" date="2025-08" db="UniProtKB">
        <authorList>
            <consortium name="Ensembl"/>
        </authorList>
    </citation>
    <scope>IDENTIFICATION</scope>
</reference>
<dbReference type="InterPro" id="IPR001452">
    <property type="entry name" value="SH3_domain"/>
</dbReference>
<feature type="compositionally biased region" description="Basic and acidic residues" evidence="4">
    <location>
        <begin position="101"/>
        <end position="111"/>
    </location>
</feature>
<feature type="region of interest" description="Disordered" evidence="4">
    <location>
        <begin position="98"/>
        <end position="124"/>
    </location>
</feature>
<keyword evidence="8" id="KW-1185">Reference proteome</keyword>
<evidence type="ECO:0000256" key="2">
    <source>
        <dbReference type="ARBA" id="ARBA00022553"/>
    </source>
</evidence>
<dbReference type="Gene3D" id="2.30.30.40">
    <property type="entry name" value="SH3 Domains"/>
    <property type="match status" value="1"/>
</dbReference>
<organism evidence="7 8">
    <name type="scientific">Sander lucioperca</name>
    <name type="common">Pike-perch</name>
    <name type="synonym">Perca lucioperca</name>
    <dbReference type="NCBI Taxonomy" id="283035"/>
    <lineage>
        <taxon>Eukaryota</taxon>
        <taxon>Metazoa</taxon>
        <taxon>Chordata</taxon>
        <taxon>Craniata</taxon>
        <taxon>Vertebrata</taxon>
        <taxon>Euteleostomi</taxon>
        <taxon>Actinopterygii</taxon>
        <taxon>Neopterygii</taxon>
        <taxon>Teleostei</taxon>
        <taxon>Neoteleostei</taxon>
        <taxon>Acanthomorphata</taxon>
        <taxon>Eupercaria</taxon>
        <taxon>Perciformes</taxon>
        <taxon>Percoidei</taxon>
        <taxon>Percidae</taxon>
        <taxon>Luciopercinae</taxon>
        <taxon>Sander</taxon>
    </lineage>
</organism>
<evidence type="ECO:0000259" key="6">
    <source>
        <dbReference type="PROSITE" id="PS50105"/>
    </source>
</evidence>
<proteinExistence type="predicted"/>
<dbReference type="Pfam" id="PF07653">
    <property type="entry name" value="SH3_2"/>
    <property type="match status" value="1"/>
</dbReference>
<name>A0A8C9YR87_SANLU</name>
<keyword evidence="2" id="KW-0597">Phosphoprotein</keyword>
<evidence type="ECO:0000256" key="1">
    <source>
        <dbReference type="ARBA" id="ARBA00022443"/>
    </source>
</evidence>
<feature type="domain" description="SAM" evidence="6">
    <location>
        <begin position="243"/>
        <end position="307"/>
    </location>
</feature>
<dbReference type="InterPro" id="IPR001660">
    <property type="entry name" value="SAM"/>
</dbReference>
<dbReference type="Proteomes" id="UP000694568">
    <property type="component" value="Unplaced"/>
</dbReference>